<accession>A0A933S968</accession>
<evidence type="ECO:0000313" key="1">
    <source>
        <dbReference type="EMBL" id="MBI5168004.1"/>
    </source>
</evidence>
<dbReference type="Proteomes" id="UP000696931">
    <property type="component" value="Unassembled WGS sequence"/>
</dbReference>
<reference evidence="1" key="1">
    <citation type="submission" date="2020-07" db="EMBL/GenBank/DDBJ databases">
        <title>Huge and variable diversity of episymbiotic CPR bacteria and DPANN archaea in groundwater ecosystems.</title>
        <authorList>
            <person name="He C.Y."/>
            <person name="Keren R."/>
            <person name="Whittaker M."/>
            <person name="Farag I.F."/>
            <person name="Doudna J."/>
            <person name="Cate J.H.D."/>
            <person name="Banfield J.F."/>
        </authorList>
    </citation>
    <scope>NUCLEOTIDE SEQUENCE</scope>
    <source>
        <strain evidence="1">NC_groundwater_1813_Pr3_B-0.1um_71_17</strain>
    </source>
</reference>
<proteinExistence type="predicted"/>
<evidence type="ECO:0000313" key="2">
    <source>
        <dbReference type="Proteomes" id="UP000696931"/>
    </source>
</evidence>
<organism evidence="1 2">
    <name type="scientific">Eiseniibacteriota bacterium</name>
    <dbReference type="NCBI Taxonomy" id="2212470"/>
    <lineage>
        <taxon>Bacteria</taxon>
        <taxon>Candidatus Eiseniibacteriota</taxon>
    </lineage>
</organism>
<name>A0A933S968_UNCEI</name>
<sequence length="215" mass="24066">MTLRVLSVLTFLAGAAVLWVALVILGEAPGSAPEARHLRAMKKRLAVPEAYTPYTLADFQALPHGIALEHRARRERTAVSFEGWNQRMMMAGDGDAHLELVASPRAPGGRDTVYVTAEITPPFRRDAASGATGAWRYDRLLALFRPNHGGQTPWEQGPARVRVSGWLLYDWQYDHVPTSWSLQNAAPRATGWEIHPVTRIERWDERAAAWIEVPR</sequence>
<protein>
    <submittedName>
        <fullName evidence="1">Uncharacterized protein</fullName>
    </submittedName>
</protein>
<gene>
    <name evidence="1" type="ORF">HZA61_00810</name>
</gene>
<dbReference type="AlphaFoldDB" id="A0A933S968"/>
<dbReference type="EMBL" id="JACRIW010000008">
    <property type="protein sequence ID" value="MBI5168004.1"/>
    <property type="molecule type" value="Genomic_DNA"/>
</dbReference>
<comment type="caution">
    <text evidence="1">The sequence shown here is derived from an EMBL/GenBank/DDBJ whole genome shotgun (WGS) entry which is preliminary data.</text>
</comment>